<feature type="region of interest" description="Disordered" evidence="1">
    <location>
        <begin position="1"/>
        <end position="75"/>
    </location>
</feature>
<evidence type="ECO:0000256" key="1">
    <source>
        <dbReference type="SAM" id="MobiDB-lite"/>
    </source>
</evidence>
<feature type="compositionally biased region" description="Polar residues" evidence="1">
    <location>
        <begin position="59"/>
        <end position="70"/>
    </location>
</feature>
<keyword evidence="4" id="KW-1185">Reference proteome</keyword>
<gene>
    <name evidence="2" type="ordered locus">MTR_8g099595</name>
</gene>
<feature type="region of interest" description="Disordered" evidence="1">
    <location>
        <begin position="125"/>
        <end position="153"/>
    </location>
</feature>
<evidence type="ECO:0000313" key="2">
    <source>
        <dbReference type="EMBL" id="KEH21244.1"/>
    </source>
</evidence>
<evidence type="ECO:0000313" key="3">
    <source>
        <dbReference type="EnsemblPlants" id="KEH21244"/>
    </source>
</evidence>
<dbReference type="HOGENOM" id="CLU_1715990_0_0_1"/>
<reference evidence="2 4" key="1">
    <citation type="journal article" date="2011" name="Nature">
        <title>The Medicago genome provides insight into the evolution of rhizobial symbioses.</title>
        <authorList>
            <person name="Young N.D."/>
            <person name="Debelle F."/>
            <person name="Oldroyd G.E."/>
            <person name="Geurts R."/>
            <person name="Cannon S.B."/>
            <person name="Udvardi M.K."/>
            <person name="Benedito V.A."/>
            <person name="Mayer K.F."/>
            <person name="Gouzy J."/>
            <person name="Schoof H."/>
            <person name="Van de Peer Y."/>
            <person name="Proost S."/>
            <person name="Cook D.R."/>
            <person name="Meyers B.C."/>
            <person name="Spannagl M."/>
            <person name="Cheung F."/>
            <person name="De Mita S."/>
            <person name="Krishnakumar V."/>
            <person name="Gundlach H."/>
            <person name="Zhou S."/>
            <person name="Mudge J."/>
            <person name="Bharti A.K."/>
            <person name="Murray J.D."/>
            <person name="Naoumkina M.A."/>
            <person name="Rosen B."/>
            <person name="Silverstein K.A."/>
            <person name="Tang H."/>
            <person name="Rombauts S."/>
            <person name="Zhao P.X."/>
            <person name="Zhou P."/>
            <person name="Barbe V."/>
            <person name="Bardou P."/>
            <person name="Bechner M."/>
            <person name="Bellec A."/>
            <person name="Berger A."/>
            <person name="Berges H."/>
            <person name="Bidwell S."/>
            <person name="Bisseling T."/>
            <person name="Choisne N."/>
            <person name="Couloux A."/>
            <person name="Denny R."/>
            <person name="Deshpande S."/>
            <person name="Dai X."/>
            <person name="Doyle J.J."/>
            <person name="Dudez A.M."/>
            <person name="Farmer A.D."/>
            <person name="Fouteau S."/>
            <person name="Franken C."/>
            <person name="Gibelin C."/>
            <person name="Gish J."/>
            <person name="Goldstein S."/>
            <person name="Gonzalez A.J."/>
            <person name="Green P.J."/>
            <person name="Hallab A."/>
            <person name="Hartog M."/>
            <person name="Hua A."/>
            <person name="Humphray S.J."/>
            <person name="Jeong D.H."/>
            <person name="Jing Y."/>
            <person name="Jocker A."/>
            <person name="Kenton S.M."/>
            <person name="Kim D.J."/>
            <person name="Klee K."/>
            <person name="Lai H."/>
            <person name="Lang C."/>
            <person name="Lin S."/>
            <person name="Macmil S.L."/>
            <person name="Magdelenat G."/>
            <person name="Matthews L."/>
            <person name="McCorrison J."/>
            <person name="Monaghan E.L."/>
            <person name="Mun J.H."/>
            <person name="Najar F.Z."/>
            <person name="Nicholson C."/>
            <person name="Noirot C."/>
            <person name="O'Bleness M."/>
            <person name="Paule C.R."/>
            <person name="Poulain J."/>
            <person name="Prion F."/>
            <person name="Qin B."/>
            <person name="Qu C."/>
            <person name="Retzel E.F."/>
            <person name="Riddle C."/>
            <person name="Sallet E."/>
            <person name="Samain S."/>
            <person name="Samson N."/>
            <person name="Sanders I."/>
            <person name="Saurat O."/>
            <person name="Scarpelli C."/>
            <person name="Schiex T."/>
            <person name="Segurens B."/>
            <person name="Severin A.J."/>
            <person name="Sherrier D.J."/>
            <person name="Shi R."/>
            <person name="Sims S."/>
            <person name="Singer S.R."/>
            <person name="Sinharoy S."/>
            <person name="Sterck L."/>
            <person name="Viollet A."/>
            <person name="Wang B.B."/>
            <person name="Wang K."/>
            <person name="Wang M."/>
            <person name="Wang X."/>
            <person name="Warfsmann J."/>
            <person name="Weissenbach J."/>
            <person name="White D.D."/>
            <person name="White J.D."/>
            <person name="Wiley G.B."/>
            <person name="Wincker P."/>
            <person name="Xing Y."/>
            <person name="Yang L."/>
            <person name="Yao Z."/>
            <person name="Ying F."/>
            <person name="Zhai J."/>
            <person name="Zhou L."/>
            <person name="Zuber A."/>
            <person name="Denarie J."/>
            <person name="Dixon R.A."/>
            <person name="May G.D."/>
            <person name="Schwartz D.C."/>
            <person name="Rogers J."/>
            <person name="Quetier F."/>
            <person name="Town C.D."/>
            <person name="Roe B.A."/>
        </authorList>
    </citation>
    <scope>NUCLEOTIDE SEQUENCE [LARGE SCALE GENOMIC DNA]</scope>
    <source>
        <strain evidence="2">A17</strain>
        <strain evidence="3 4">cv. Jemalong A17</strain>
    </source>
</reference>
<name>A0A072TUP2_MEDTR</name>
<dbReference type="EMBL" id="CM001224">
    <property type="protein sequence ID" value="KEH21244.1"/>
    <property type="molecule type" value="Genomic_DNA"/>
</dbReference>
<sequence length="153" mass="17508">MANKEDARERRIREGRVRKGKPAMTNSVRKEMEVEHPCVPKTRRRRDLRIGGGDGSGSHSQMDYSSQVVDPTSAHDKAVYEEGFVGYDRMEEDIMFYPPQDEAEDEEVPDDVVADYLEAENIILEGEPEPQTQRRRRRIPPIPPYLVGGPPFP</sequence>
<proteinExistence type="predicted"/>
<feature type="compositionally biased region" description="Basic and acidic residues" evidence="1">
    <location>
        <begin position="1"/>
        <end position="17"/>
    </location>
</feature>
<dbReference type="Proteomes" id="UP000002051">
    <property type="component" value="Chromosome 8"/>
</dbReference>
<feature type="compositionally biased region" description="Pro residues" evidence="1">
    <location>
        <begin position="140"/>
        <end position="153"/>
    </location>
</feature>
<organism evidence="2 4">
    <name type="scientific">Medicago truncatula</name>
    <name type="common">Barrel medic</name>
    <name type="synonym">Medicago tribuloides</name>
    <dbReference type="NCBI Taxonomy" id="3880"/>
    <lineage>
        <taxon>Eukaryota</taxon>
        <taxon>Viridiplantae</taxon>
        <taxon>Streptophyta</taxon>
        <taxon>Embryophyta</taxon>
        <taxon>Tracheophyta</taxon>
        <taxon>Spermatophyta</taxon>
        <taxon>Magnoliopsida</taxon>
        <taxon>eudicotyledons</taxon>
        <taxon>Gunneridae</taxon>
        <taxon>Pentapetalae</taxon>
        <taxon>rosids</taxon>
        <taxon>fabids</taxon>
        <taxon>Fabales</taxon>
        <taxon>Fabaceae</taxon>
        <taxon>Papilionoideae</taxon>
        <taxon>50 kb inversion clade</taxon>
        <taxon>NPAAA clade</taxon>
        <taxon>Hologalegina</taxon>
        <taxon>IRL clade</taxon>
        <taxon>Trifolieae</taxon>
        <taxon>Medicago</taxon>
    </lineage>
</organism>
<feature type="compositionally biased region" description="Basic and acidic residues" evidence="1">
    <location>
        <begin position="28"/>
        <end position="38"/>
    </location>
</feature>
<dbReference type="AlphaFoldDB" id="A0A072TUP2"/>
<reference evidence="2 4" key="2">
    <citation type="journal article" date="2014" name="BMC Genomics">
        <title>An improved genome release (version Mt4.0) for the model legume Medicago truncatula.</title>
        <authorList>
            <person name="Tang H."/>
            <person name="Krishnakumar V."/>
            <person name="Bidwell S."/>
            <person name="Rosen B."/>
            <person name="Chan A."/>
            <person name="Zhou S."/>
            <person name="Gentzbittel L."/>
            <person name="Childs K.L."/>
            <person name="Yandell M."/>
            <person name="Gundlach H."/>
            <person name="Mayer K.F."/>
            <person name="Schwartz D.C."/>
            <person name="Town C.D."/>
        </authorList>
    </citation>
    <scope>GENOME REANNOTATION</scope>
    <source>
        <strain evidence="2">A17</strain>
        <strain evidence="3 4">cv. Jemalong A17</strain>
    </source>
</reference>
<protein>
    <submittedName>
        <fullName evidence="2 3">Uncharacterized protein</fullName>
    </submittedName>
</protein>
<accession>A0A072TUP2</accession>
<evidence type="ECO:0000313" key="4">
    <source>
        <dbReference type="Proteomes" id="UP000002051"/>
    </source>
</evidence>
<reference evidence="3" key="3">
    <citation type="submission" date="2015-04" db="UniProtKB">
        <authorList>
            <consortium name="EnsemblPlants"/>
        </authorList>
    </citation>
    <scope>IDENTIFICATION</scope>
    <source>
        <strain evidence="3">cv. Jemalong A17</strain>
    </source>
</reference>
<dbReference type="EnsemblPlants" id="KEH21244">
    <property type="protein sequence ID" value="KEH21244"/>
    <property type="gene ID" value="MTR_8g099595"/>
</dbReference>